<keyword evidence="12" id="KW-1185">Reference proteome</keyword>
<dbReference type="GO" id="GO:0008776">
    <property type="term" value="F:acetate kinase activity"/>
    <property type="evidence" value="ECO:0007669"/>
    <property type="project" value="UniProtKB-UniRule"/>
</dbReference>
<comment type="catalytic activity">
    <reaction evidence="9">
        <text>acetate + ATP = acetyl phosphate + ADP</text>
        <dbReference type="Rhea" id="RHEA:11352"/>
        <dbReference type="ChEBI" id="CHEBI:22191"/>
        <dbReference type="ChEBI" id="CHEBI:30089"/>
        <dbReference type="ChEBI" id="CHEBI:30616"/>
        <dbReference type="ChEBI" id="CHEBI:456216"/>
        <dbReference type="EC" id="2.7.2.1"/>
    </reaction>
</comment>
<dbReference type="NCBIfam" id="TIGR00016">
    <property type="entry name" value="ackA"/>
    <property type="match status" value="1"/>
</dbReference>
<evidence type="ECO:0000256" key="5">
    <source>
        <dbReference type="ARBA" id="ARBA00022741"/>
    </source>
</evidence>
<keyword evidence="4 9" id="KW-0479">Metal-binding</keyword>
<evidence type="ECO:0000313" key="11">
    <source>
        <dbReference type="EMBL" id="SEN46871.1"/>
    </source>
</evidence>
<evidence type="ECO:0000256" key="7">
    <source>
        <dbReference type="ARBA" id="ARBA00022840"/>
    </source>
</evidence>
<feature type="binding site" evidence="9">
    <location>
        <begin position="328"/>
        <end position="332"/>
    </location>
    <ligand>
        <name>ATP</name>
        <dbReference type="ChEBI" id="CHEBI:30616"/>
    </ligand>
</feature>
<sequence>MNHLILVLNCGSSSIKFALYESDANGVPRQKVWGGKVNGITGQNPTCDTSRTPKAPLQLDPAKPYHAALEHIRNLVVQEQGERRLSAVAHRVVHGGSKYFAPVVLTDEILADLRTYIPLAPLHQPFALEAIDALLEMYPRLPQVACFDTGFHHTLPMVEKILPINWDHWEQGVRRYGFHGLSYDYMSFALPERHGDLARGRTIVGHIGSGASLCAMLNLESVGTTLGFSALDGLMMGTRSGALDPGAVLYMMEIEKLTLEEAGRVLYHDSGLKGISGVSDDTQVLLPLEAENERVRIALALYVRRIAKEIAALATVTKGIDLLVFTAGVGENNAIIRQRVCEELGWLGARLDASANAANSPVISAPDSAFTIGVEPTNEEWVAAQRTYELVQLQSRPTPRRVPASVEA</sequence>
<dbReference type="UniPathway" id="UPA00340">
    <property type="reaction ID" value="UER00458"/>
</dbReference>
<feature type="binding site" evidence="9">
    <location>
        <position position="379"/>
    </location>
    <ligand>
        <name>Mg(2+)</name>
        <dbReference type="ChEBI" id="CHEBI:18420"/>
    </ligand>
</feature>
<dbReference type="GO" id="GO:0005524">
    <property type="term" value="F:ATP binding"/>
    <property type="evidence" value="ECO:0007669"/>
    <property type="project" value="UniProtKB-KW"/>
</dbReference>
<accession>A0A1H8GRY4</accession>
<dbReference type="PIRSF" id="PIRSF000722">
    <property type="entry name" value="Acetate_prop_kin"/>
    <property type="match status" value="1"/>
</dbReference>
<evidence type="ECO:0000256" key="10">
    <source>
        <dbReference type="RuleBase" id="RU003835"/>
    </source>
</evidence>
<evidence type="ECO:0000256" key="1">
    <source>
        <dbReference type="ARBA" id="ARBA00008748"/>
    </source>
</evidence>
<dbReference type="InterPro" id="IPR000890">
    <property type="entry name" value="Aliphatic_acid_kin_short-chain"/>
</dbReference>
<evidence type="ECO:0000256" key="9">
    <source>
        <dbReference type="HAMAP-Rule" id="MF_00020"/>
    </source>
</evidence>
<dbReference type="PROSITE" id="PS01075">
    <property type="entry name" value="ACETATE_KINASE_1"/>
    <property type="match status" value="1"/>
</dbReference>
<feature type="site" description="Transition state stabilizer" evidence="9">
    <location>
        <position position="239"/>
    </location>
</feature>
<evidence type="ECO:0000256" key="8">
    <source>
        <dbReference type="ARBA" id="ARBA00022842"/>
    </source>
</evidence>
<dbReference type="GO" id="GO:0005829">
    <property type="term" value="C:cytosol"/>
    <property type="evidence" value="ECO:0007669"/>
    <property type="project" value="TreeGrafter"/>
</dbReference>
<dbReference type="AlphaFoldDB" id="A0A1H8GRY4"/>
<feature type="binding site" evidence="9">
    <location>
        <position position="16"/>
    </location>
    <ligand>
        <name>ATP</name>
        <dbReference type="ChEBI" id="CHEBI:30616"/>
    </ligand>
</feature>
<dbReference type="OrthoDB" id="9802453at2"/>
<dbReference type="EMBL" id="FOCW01000002">
    <property type="protein sequence ID" value="SEN46871.1"/>
    <property type="molecule type" value="Genomic_DNA"/>
</dbReference>
<proteinExistence type="inferred from homology"/>
<dbReference type="InterPro" id="IPR043129">
    <property type="entry name" value="ATPase_NBD"/>
</dbReference>
<feature type="active site" description="Proton donor/acceptor" evidence="9">
    <location>
        <position position="148"/>
    </location>
</feature>
<comment type="pathway">
    <text evidence="9">Metabolic intermediate biosynthesis; acetyl-CoA biosynthesis; acetyl-CoA from acetate: step 1/2.</text>
</comment>
<evidence type="ECO:0000256" key="4">
    <source>
        <dbReference type="ARBA" id="ARBA00022723"/>
    </source>
</evidence>
<keyword evidence="5 9" id="KW-0547">Nucleotide-binding</keyword>
<comment type="caution">
    <text evidence="9">Lacks conserved residue(s) required for the propagation of feature annotation.</text>
</comment>
<feature type="binding site" evidence="9">
    <location>
        <position position="91"/>
    </location>
    <ligand>
        <name>substrate</name>
    </ligand>
</feature>
<name>A0A1H8GRY4_9BURK</name>
<evidence type="ECO:0000256" key="3">
    <source>
        <dbReference type="ARBA" id="ARBA00022679"/>
    </source>
</evidence>
<dbReference type="HAMAP" id="MF_00020">
    <property type="entry name" value="Acetate_kinase"/>
    <property type="match status" value="1"/>
</dbReference>
<dbReference type="InterPro" id="IPR004372">
    <property type="entry name" value="Ac/propionate_kinase"/>
</dbReference>
<dbReference type="PANTHER" id="PTHR21060">
    <property type="entry name" value="ACETATE KINASE"/>
    <property type="match status" value="1"/>
</dbReference>
<dbReference type="PRINTS" id="PR00471">
    <property type="entry name" value="ACETATEKNASE"/>
</dbReference>
<dbReference type="RefSeq" id="WP_091815654.1">
    <property type="nucleotide sequence ID" value="NZ_FOCW01000002.1"/>
</dbReference>
<dbReference type="GO" id="GO:0006085">
    <property type="term" value="P:acetyl-CoA biosynthetic process"/>
    <property type="evidence" value="ECO:0007669"/>
    <property type="project" value="UniProtKB-UniRule"/>
</dbReference>
<gene>
    <name evidence="9" type="primary">ackA</name>
    <name evidence="11" type="ORF">SAMN02745977_01312</name>
</gene>
<dbReference type="GO" id="GO:0006083">
    <property type="term" value="P:acetate metabolic process"/>
    <property type="evidence" value="ECO:0007669"/>
    <property type="project" value="TreeGrafter"/>
</dbReference>
<protein>
    <recommendedName>
        <fullName evidence="9">Acetate kinase</fullName>
        <ecNumber evidence="9">2.7.2.1</ecNumber>
    </recommendedName>
    <alternativeName>
        <fullName evidence="9">Acetokinase</fullName>
    </alternativeName>
</protein>
<dbReference type="GO" id="GO:0000287">
    <property type="term" value="F:magnesium ion binding"/>
    <property type="evidence" value="ECO:0007669"/>
    <property type="project" value="UniProtKB-UniRule"/>
</dbReference>
<feature type="binding site" evidence="9">
    <location>
        <begin position="206"/>
        <end position="210"/>
    </location>
    <ligand>
        <name>ATP</name>
        <dbReference type="ChEBI" id="CHEBI:30616"/>
    </ligand>
</feature>
<feature type="site" description="Transition state stabilizer" evidence="9">
    <location>
        <position position="179"/>
    </location>
</feature>
<evidence type="ECO:0000256" key="6">
    <source>
        <dbReference type="ARBA" id="ARBA00022777"/>
    </source>
</evidence>
<dbReference type="PANTHER" id="PTHR21060:SF21">
    <property type="entry name" value="ACETATE KINASE"/>
    <property type="match status" value="1"/>
</dbReference>
<comment type="similarity">
    <text evidence="1 9 10">Belongs to the acetokinase family.</text>
</comment>
<comment type="function">
    <text evidence="9">Catalyzes the formation of acetyl phosphate from acetate and ATP. Can also catalyze the reverse reaction.</text>
</comment>
<dbReference type="SUPFAM" id="SSF53067">
    <property type="entry name" value="Actin-like ATPase domain"/>
    <property type="match status" value="2"/>
</dbReference>
<keyword evidence="8 9" id="KW-0460">Magnesium</keyword>
<comment type="subcellular location">
    <subcellularLocation>
        <location evidence="9">Cytoplasm</location>
    </subcellularLocation>
</comment>
<dbReference type="Pfam" id="PF00871">
    <property type="entry name" value="Acetate_kinase"/>
    <property type="match status" value="1"/>
</dbReference>
<organism evidence="11 12">
    <name type="scientific">Brachymonas denitrificans DSM 15123</name>
    <dbReference type="NCBI Taxonomy" id="1121117"/>
    <lineage>
        <taxon>Bacteria</taxon>
        <taxon>Pseudomonadati</taxon>
        <taxon>Pseudomonadota</taxon>
        <taxon>Betaproteobacteria</taxon>
        <taxon>Burkholderiales</taxon>
        <taxon>Comamonadaceae</taxon>
        <taxon>Brachymonas</taxon>
    </lineage>
</organism>
<reference evidence="11 12" key="1">
    <citation type="submission" date="2016-10" db="EMBL/GenBank/DDBJ databases">
        <authorList>
            <person name="de Groot N.N."/>
        </authorList>
    </citation>
    <scope>NUCLEOTIDE SEQUENCE [LARGE SCALE GENOMIC DNA]</scope>
    <source>
        <strain evidence="11 12">DSM 15123</strain>
    </source>
</reference>
<keyword evidence="6 9" id="KW-0418">Kinase</keyword>
<keyword evidence="3 9" id="KW-0808">Transferase</keyword>
<feature type="binding site" evidence="9">
    <location>
        <position position="9"/>
    </location>
    <ligand>
        <name>Mg(2+)</name>
        <dbReference type="ChEBI" id="CHEBI:18420"/>
    </ligand>
</feature>
<comment type="cofactor">
    <cofactor evidence="9">
        <name>Mg(2+)</name>
        <dbReference type="ChEBI" id="CHEBI:18420"/>
    </cofactor>
    <cofactor evidence="9">
        <name>Mn(2+)</name>
        <dbReference type="ChEBI" id="CHEBI:29035"/>
    </cofactor>
    <text evidence="9">Mg(2+). Can also accept Mn(2+).</text>
</comment>
<comment type="subunit">
    <text evidence="9">Homodimer.</text>
</comment>
<dbReference type="Proteomes" id="UP000199531">
    <property type="component" value="Unassembled WGS sequence"/>
</dbReference>
<keyword evidence="7 9" id="KW-0067">ATP-binding</keyword>
<dbReference type="STRING" id="1121117.SAMN02745977_01312"/>
<keyword evidence="2 9" id="KW-0963">Cytoplasm</keyword>
<evidence type="ECO:0000256" key="2">
    <source>
        <dbReference type="ARBA" id="ARBA00022490"/>
    </source>
</evidence>
<dbReference type="Gene3D" id="3.30.420.40">
    <property type="match status" value="2"/>
</dbReference>
<dbReference type="InterPro" id="IPR023865">
    <property type="entry name" value="Aliphatic_acid_kinase_CS"/>
</dbReference>
<dbReference type="EC" id="2.7.2.1" evidence="9"/>
<evidence type="ECO:0000313" key="12">
    <source>
        <dbReference type="Proteomes" id="UP000199531"/>
    </source>
</evidence>